<protein>
    <submittedName>
        <fullName evidence="3">Feruloyl-CoA synthetase 1</fullName>
    </submittedName>
</protein>
<dbReference type="OrthoDB" id="9803968at2"/>
<dbReference type="STRING" id="391936.S7S_06650"/>
<dbReference type="Gene3D" id="3.30.300.30">
    <property type="match status" value="1"/>
</dbReference>
<dbReference type="SUPFAM" id="SSF56801">
    <property type="entry name" value="Acetyl-CoA synthetase-like"/>
    <property type="match status" value="1"/>
</dbReference>
<dbReference type="PANTHER" id="PTHR43767:SF1">
    <property type="entry name" value="NONRIBOSOMAL PEPTIDE SYNTHASE PES1 (EUROFUNG)-RELATED"/>
    <property type="match status" value="1"/>
</dbReference>
<dbReference type="InterPro" id="IPR025110">
    <property type="entry name" value="AMP-bd_C"/>
</dbReference>
<keyword evidence="4" id="KW-1185">Reference proteome</keyword>
<evidence type="ECO:0000259" key="2">
    <source>
        <dbReference type="Pfam" id="PF13193"/>
    </source>
</evidence>
<evidence type="ECO:0000313" key="4">
    <source>
        <dbReference type="Proteomes" id="UP000006764"/>
    </source>
</evidence>
<dbReference type="HOGENOM" id="CLU_000022_59_9_6"/>
<dbReference type="InterPro" id="IPR000873">
    <property type="entry name" value="AMP-dep_synth/lig_dom"/>
</dbReference>
<dbReference type="Pfam" id="PF00501">
    <property type="entry name" value="AMP-binding"/>
    <property type="match status" value="1"/>
</dbReference>
<dbReference type="Gene3D" id="3.40.50.12780">
    <property type="entry name" value="N-terminal domain of ligase-like"/>
    <property type="match status" value="1"/>
</dbReference>
<dbReference type="InterPro" id="IPR020845">
    <property type="entry name" value="AMP-binding_CS"/>
</dbReference>
<feature type="domain" description="AMP-dependent synthetase/ligase" evidence="1">
    <location>
        <begin position="28"/>
        <end position="409"/>
    </location>
</feature>
<reference evidence="3 4" key="1">
    <citation type="journal article" date="2012" name="J. Bacteriol.">
        <title>Genome sequence of an alkane-degrading bacterium, Alcanivorax pacificus type strain W11-5, isolated from deep sea sediment.</title>
        <authorList>
            <person name="Lai Q."/>
            <person name="Shao Z."/>
        </authorList>
    </citation>
    <scope>NUCLEOTIDE SEQUENCE [LARGE SCALE GENOMIC DNA]</scope>
    <source>
        <strain evidence="3 4">W11-5</strain>
    </source>
</reference>
<dbReference type="GO" id="GO:0016878">
    <property type="term" value="F:acid-thiol ligase activity"/>
    <property type="evidence" value="ECO:0007669"/>
    <property type="project" value="UniProtKB-ARBA"/>
</dbReference>
<feature type="domain" description="AMP-binding enzyme C-terminal" evidence="2">
    <location>
        <begin position="463"/>
        <end position="540"/>
    </location>
</feature>
<dbReference type="Proteomes" id="UP000006764">
    <property type="component" value="Chromosome"/>
</dbReference>
<dbReference type="InterPro" id="IPR045851">
    <property type="entry name" value="AMP-bd_C_sf"/>
</dbReference>
<organism evidence="3 4">
    <name type="scientific">Isoalcanivorax pacificus W11-5</name>
    <dbReference type="NCBI Taxonomy" id="391936"/>
    <lineage>
        <taxon>Bacteria</taxon>
        <taxon>Pseudomonadati</taxon>
        <taxon>Pseudomonadota</taxon>
        <taxon>Gammaproteobacteria</taxon>
        <taxon>Oceanospirillales</taxon>
        <taxon>Alcanivoracaceae</taxon>
        <taxon>Isoalcanivorax</taxon>
    </lineage>
</organism>
<sequence>MGNAHYRFWPKGQPKTLQVPATTLCRNLEDAAARYPARPAVIYYDGVLTYGRFEQEVGYLAGYLQQHCGVARGDRVVLFSQNCPQFFIAYYAVLKLGAAVVPVNAMSTAPELRYFVEDSGARVALLGQEMYERARPLVDEGLLGQLIIHTYSDYIGDDCEFAIPDWVMMPRRDINDPVVTHWQDMLAARCPASPAPFGAEQMSILPYTSGTTGQPKGCVHNHRTLMAAIYGSAIWRGLHAETVFLSVAPLFHLLGMQNGMNLPILLGATVVMLPRWDEAAAARLIEKYRVSFWSATPAMLVDFFSNPAQEGYDLSSLALLAGGGAAMPEAISLMLRDKYGIYFNEAYGLTETAAFLHGNPVHRGKPQCLGVPAFGVDSRVVDPDTLEELPDGEVGELITSGDQVMVGYWNNEQANREAFIERDGRRFFRTGDLASVDEDGYFFMRDRLKRMISVSGYKVWPAEVENAMYDNPDIQEACIVSVPDRRSGEAVKAIVVLKPGRRGSVTEQDIIGWARERMAVYKAPRQVEFRSSLPRSATGKILWRELQEEQARADHKTGS</sequence>
<dbReference type="InterPro" id="IPR042099">
    <property type="entry name" value="ANL_N_sf"/>
</dbReference>
<dbReference type="NCBIfam" id="NF006181">
    <property type="entry name" value="PRK08314.1"/>
    <property type="match status" value="1"/>
</dbReference>
<evidence type="ECO:0000313" key="3">
    <source>
        <dbReference type="EMBL" id="AJD47746.1"/>
    </source>
</evidence>
<dbReference type="Pfam" id="PF13193">
    <property type="entry name" value="AMP-binding_C"/>
    <property type="match status" value="1"/>
</dbReference>
<accession>A0A0B4XKW1</accession>
<dbReference type="AlphaFoldDB" id="A0A0B4XKW1"/>
<dbReference type="KEGG" id="apac:S7S_06650"/>
<dbReference type="PANTHER" id="PTHR43767">
    <property type="entry name" value="LONG-CHAIN-FATTY-ACID--COA LIGASE"/>
    <property type="match status" value="1"/>
</dbReference>
<dbReference type="InterPro" id="IPR050237">
    <property type="entry name" value="ATP-dep_AMP-bd_enzyme"/>
</dbReference>
<dbReference type="RefSeq" id="WP_008738947.1">
    <property type="nucleotide sequence ID" value="NZ_CP004387.1"/>
</dbReference>
<gene>
    <name evidence="3" type="ORF">S7S_06650</name>
</gene>
<proteinExistence type="predicted"/>
<evidence type="ECO:0000259" key="1">
    <source>
        <dbReference type="Pfam" id="PF00501"/>
    </source>
</evidence>
<dbReference type="EMBL" id="CP004387">
    <property type="protein sequence ID" value="AJD47746.1"/>
    <property type="molecule type" value="Genomic_DNA"/>
</dbReference>
<name>A0A0B4XKW1_9GAMM</name>
<dbReference type="PROSITE" id="PS00455">
    <property type="entry name" value="AMP_BINDING"/>
    <property type="match status" value="1"/>
</dbReference>